<evidence type="ECO:0000256" key="1">
    <source>
        <dbReference type="SAM" id="MobiDB-lite"/>
    </source>
</evidence>
<dbReference type="RefSeq" id="WP_282704661.1">
    <property type="nucleotide sequence ID" value="NZ_JAAGKO020000027.1"/>
</dbReference>
<sequence>MYTATQTIEEVVIMTTCTQQATRRRDTVARPRTGEMPIQHVRALDDDWADLDTASDSKRAEVVRELIRWYLRRPGSHLPTRPAAADWLTLRKQEAMTWFASFGHVAALDDEKVIEKDGRREWQCQRCDSVLSLSTKGKKESSTGKAACTGTNGDE</sequence>
<dbReference type="Proteomes" id="UP001156398">
    <property type="component" value="Unassembled WGS sequence"/>
</dbReference>
<gene>
    <name evidence="2" type="ORF">POF43_019230</name>
</gene>
<organism evidence="2 3">
    <name type="scientific">Streptantibioticus silvisoli</name>
    <dbReference type="NCBI Taxonomy" id="2705255"/>
    <lineage>
        <taxon>Bacteria</taxon>
        <taxon>Bacillati</taxon>
        <taxon>Actinomycetota</taxon>
        <taxon>Actinomycetes</taxon>
        <taxon>Kitasatosporales</taxon>
        <taxon>Streptomycetaceae</taxon>
        <taxon>Streptantibioticus</taxon>
    </lineage>
</organism>
<proteinExistence type="predicted"/>
<comment type="caution">
    <text evidence="2">The sequence shown here is derived from an EMBL/GenBank/DDBJ whole genome shotgun (WGS) entry which is preliminary data.</text>
</comment>
<evidence type="ECO:0000313" key="2">
    <source>
        <dbReference type="EMBL" id="MDI5964828.1"/>
    </source>
</evidence>
<evidence type="ECO:0000313" key="3">
    <source>
        <dbReference type="Proteomes" id="UP001156398"/>
    </source>
</evidence>
<accession>A0ABT6W254</accession>
<keyword evidence="3" id="KW-1185">Reference proteome</keyword>
<protein>
    <submittedName>
        <fullName evidence="2">Uncharacterized protein</fullName>
    </submittedName>
</protein>
<name>A0ABT6W254_9ACTN</name>
<dbReference type="EMBL" id="JAAGKO020000027">
    <property type="protein sequence ID" value="MDI5964828.1"/>
    <property type="molecule type" value="Genomic_DNA"/>
</dbReference>
<feature type="region of interest" description="Disordered" evidence="1">
    <location>
        <begin position="134"/>
        <end position="155"/>
    </location>
</feature>
<reference evidence="2 3" key="1">
    <citation type="submission" date="2023-05" db="EMBL/GenBank/DDBJ databases">
        <title>Streptantibioticus silvisoli sp. nov., acidotolerant actinomycetes 1 from pine litter.</title>
        <authorList>
            <person name="Swiecimska M."/>
            <person name="Golinska P."/>
            <person name="Sangal V."/>
            <person name="Wachnowicz B."/>
            <person name="Goodfellow M."/>
        </authorList>
    </citation>
    <scope>NUCLEOTIDE SEQUENCE [LARGE SCALE GENOMIC DNA]</scope>
    <source>
        <strain evidence="2 3">SL54</strain>
    </source>
</reference>